<comment type="caution">
    <text evidence="1">The sequence shown here is derived from an EMBL/GenBank/DDBJ whole genome shotgun (WGS) entry which is preliminary data.</text>
</comment>
<evidence type="ECO:0000313" key="1">
    <source>
        <dbReference type="EMBL" id="KAH6651345.1"/>
    </source>
</evidence>
<gene>
    <name evidence="1" type="ORF">F5144DRAFT_544273</name>
</gene>
<reference evidence="1 2" key="1">
    <citation type="journal article" date="2021" name="Nat. Commun.">
        <title>Genetic determinants of endophytism in the Arabidopsis root mycobiome.</title>
        <authorList>
            <person name="Mesny F."/>
            <person name="Miyauchi S."/>
            <person name="Thiergart T."/>
            <person name="Pickel B."/>
            <person name="Atanasova L."/>
            <person name="Karlsson M."/>
            <person name="Huettel B."/>
            <person name="Barry K.W."/>
            <person name="Haridas S."/>
            <person name="Chen C."/>
            <person name="Bauer D."/>
            <person name="Andreopoulos W."/>
            <person name="Pangilinan J."/>
            <person name="LaButti K."/>
            <person name="Riley R."/>
            <person name="Lipzen A."/>
            <person name="Clum A."/>
            <person name="Drula E."/>
            <person name="Henrissat B."/>
            <person name="Kohler A."/>
            <person name="Grigoriev I.V."/>
            <person name="Martin F.M."/>
            <person name="Hacquard S."/>
        </authorList>
    </citation>
    <scope>NUCLEOTIDE SEQUENCE [LARGE SCALE GENOMIC DNA]</scope>
    <source>
        <strain evidence="1 2">MPI-SDFR-AT-0079</strain>
    </source>
</reference>
<evidence type="ECO:0000313" key="2">
    <source>
        <dbReference type="Proteomes" id="UP000724584"/>
    </source>
</evidence>
<keyword evidence="2" id="KW-1185">Reference proteome</keyword>
<protein>
    <submittedName>
        <fullName evidence="1">Uncharacterized protein</fullName>
    </submittedName>
</protein>
<dbReference type="EMBL" id="JAGIZQ010000001">
    <property type="protein sequence ID" value="KAH6651345.1"/>
    <property type="molecule type" value="Genomic_DNA"/>
</dbReference>
<name>A0ACB7PR03_9PEZI</name>
<sequence>MKTHVLVKRACIFTLIVVPGVLADQPGSSHVDDFLNPFIKNDVGTGYVPVSVSRSLARPPEINHSCLPNLEDSFQRIWTLTRFLYQATERGFDNYPAAVDWNGRLSPYKRTLEIELRNERGNFTTACAFDDPILDNATDKWWHCTSPESNALPPFPVETYVQLNRTTGYLALTPIWGRSYRVTAKGSLPDGPSRRLVCGSSTAVARHVICNTMIAPIWCDVLYAAEWCSLDGDREGRGAPIDFWALEVEVESLEEK</sequence>
<proteinExistence type="predicted"/>
<dbReference type="Proteomes" id="UP000724584">
    <property type="component" value="Unassembled WGS sequence"/>
</dbReference>
<organism evidence="1 2">
    <name type="scientific">Chaetomium tenue</name>
    <dbReference type="NCBI Taxonomy" id="1854479"/>
    <lineage>
        <taxon>Eukaryota</taxon>
        <taxon>Fungi</taxon>
        <taxon>Dikarya</taxon>
        <taxon>Ascomycota</taxon>
        <taxon>Pezizomycotina</taxon>
        <taxon>Sordariomycetes</taxon>
        <taxon>Sordariomycetidae</taxon>
        <taxon>Sordariales</taxon>
        <taxon>Chaetomiaceae</taxon>
        <taxon>Chaetomium</taxon>
    </lineage>
</organism>
<accession>A0ACB7PR03</accession>